<dbReference type="AlphaFoldDB" id="A0A9X2VRT0"/>
<dbReference type="EMBL" id="JANYMP010000016">
    <property type="protein sequence ID" value="MCS7480997.1"/>
    <property type="molecule type" value="Genomic_DNA"/>
</dbReference>
<comment type="caution">
    <text evidence="3">The sequence shown here is derived from an EMBL/GenBank/DDBJ whole genome shotgun (WGS) entry which is preliminary data.</text>
</comment>
<dbReference type="RefSeq" id="WP_259626490.1">
    <property type="nucleotide sequence ID" value="NZ_JANYMP010000016.1"/>
</dbReference>
<keyword evidence="4" id="KW-1185">Reference proteome</keyword>
<name>A0A9X2VRT0_9PSEU</name>
<reference evidence="3" key="1">
    <citation type="submission" date="2022-08" db="EMBL/GenBank/DDBJ databases">
        <authorList>
            <person name="Tistechok S."/>
            <person name="Samborskyy M."/>
            <person name="Roman I."/>
        </authorList>
    </citation>
    <scope>NUCLEOTIDE SEQUENCE</scope>
    <source>
        <strain evidence="3">DSM 103496</strain>
    </source>
</reference>
<evidence type="ECO:0000313" key="3">
    <source>
        <dbReference type="EMBL" id="MCS7480997.1"/>
    </source>
</evidence>
<evidence type="ECO:0000313" key="4">
    <source>
        <dbReference type="Proteomes" id="UP001141259"/>
    </source>
</evidence>
<feature type="chain" id="PRO_5040982291" evidence="2">
    <location>
        <begin position="23"/>
        <end position="530"/>
    </location>
</feature>
<feature type="region of interest" description="Disordered" evidence="1">
    <location>
        <begin position="317"/>
        <end position="344"/>
    </location>
</feature>
<keyword evidence="2" id="KW-0732">Signal</keyword>
<sequence length="530" mass="56489">MRASWTGAAVLLLLLGAAPAVAEQRADEVRSQAYRHLEVDGQRYDLTAGARSYDVRTSAADDVRVEFVHRDRDGAATTAALTLVLGVDNDVFRLLAPGPDGRVTTSLPKGHYHVDSIVDTPRPGREVPSTSVLVTPDLAVSQDREVVVDAGVAKPVSVTVPDPRAVGLSASVAYRRHLGRGPAGVVVGTPDVTALYTAHTGPAVPGDGFAAVVGARFARPGPTGGSTDSPVVYATGWRRDGTFFTGFRHAVAEGELAEVRAEHDAVARGRRATKTTVVDLPPFRFGGDPVEYTSTPFTRVERYAGDTAWANVLEEHGPEDRANPTTQTAAPVVHRPGRRSVERWNRPPARPAARVVRLDDVLVVEPALHGDDAGHEGTSAYRRAHLELSRDGVLIGDSPDLGPRFFAVPPEPATYRLAAEAERDFADLAPRTSAIWTFTSAAGWVGSLPSVRHEVRGPVLVAHVPALRSLEVDVSHDGGRTWLPLALTGAGDRRTAVLRHSTGPVSLRAKASDRNGGTVEQITIDAFRQG</sequence>
<dbReference type="Proteomes" id="UP001141259">
    <property type="component" value="Unassembled WGS sequence"/>
</dbReference>
<feature type="signal peptide" evidence="2">
    <location>
        <begin position="1"/>
        <end position="22"/>
    </location>
</feature>
<accession>A0A9X2VRT0</accession>
<protein>
    <submittedName>
        <fullName evidence="3">Uncharacterized protein</fullName>
    </submittedName>
</protein>
<gene>
    <name evidence="3" type="ORF">NZH93_29435</name>
</gene>
<evidence type="ECO:0000256" key="2">
    <source>
        <dbReference type="SAM" id="SignalP"/>
    </source>
</evidence>
<proteinExistence type="predicted"/>
<organism evidence="3 4">
    <name type="scientific">Umezawaea endophytica</name>
    <dbReference type="NCBI Taxonomy" id="1654476"/>
    <lineage>
        <taxon>Bacteria</taxon>
        <taxon>Bacillati</taxon>
        <taxon>Actinomycetota</taxon>
        <taxon>Actinomycetes</taxon>
        <taxon>Pseudonocardiales</taxon>
        <taxon>Pseudonocardiaceae</taxon>
        <taxon>Umezawaea</taxon>
    </lineage>
</organism>
<evidence type="ECO:0000256" key="1">
    <source>
        <dbReference type="SAM" id="MobiDB-lite"/>
    </source>
</evidence>